<keyword evidence="4" id="KW-1185">Reference proteome</keyword>
<dbReference type="Proteomes" id="UP000035681">
    <property type="component" value="Unplaced"/>
</dbReference>
<protein>
    <recommendedName>
        <fullName evidence="3">C2 domain-containing protein</fullName>
    </recommendedName>
</protein>
<feature type="signal peptide" evidence="2">
    <location>
        <begin position="1"/>
        <end position="17"/>
    </location>
</feature>
<feature type="domain" description="C2" evidence="3">
    <location>
        <begin position="22"/>
        <end position="153"/>
    </location>
</feature>
<keyword evidence="1" id="KW-1133">Transmembrane helix</keyword>
<evidence type="ECO:0000256" key="2">
    <source>
        <dbReference type="SAM" id="SignalP"/>
    </source>
</evidence>
<feature type="transmembrane region" description="Helical" evidence="1">
    <location>
        <begin position="187"/>
        <end position="212"/>
    </location>
</feature>
<evidence type="ECO:0000313" key="4">
    <source>
        <dbReference type="Proteomes" id="UP000035681"/>
    </source>
</evidence>
<evidence type="ECO:0000259" key="3">
    <source>
        <dbReference type="Pfam" id="PF25330"/>
    </source>
</evidence>
<organism evidence="5">
    <name type="scientific">Strongyloides stercoralis</name>
    <name type="common">Threadworm</name>
    <dbReference type="NCBI Taxonomy" id="6248"/>
    <lineage>
        <taxon>Eukaryota</taxon>
        <taxon>Metazoa</taxon>
        <taxon>Ecdysozoa</taxon>
        <taxon>Nematoda</taxon>
        <taxon>Chromadorea</taxon>
        <taxon>Rhabditida</taxon>
        <taxon>Tylenchina</taxon>
        <taxon>Panagrolaimomorpha</taxon>
        <taxon>Strongyloidoidea</taxon>
        <taxon>Strongyloididae</taxon>
        <taxon>Strongyloides</taxon>
    </lineage>
</organism>
<dbReference type="PANTHER" id="PTHR38626:SF4">
    <property type="entry name" value="SKN-1 DEPENDENT ZYGOTIC TRANSCRIPT"/>
    <property type="match status" value="1"/>
</dbReference>
<dbReference type="InterPro" id="IPR057569">
    <property type="entry name" value="C2_nem"/>
</dbReference>
<keyword evidence="1" id="KW-0812">Transmembrane</keyword>
<proteinExistence type="predicted"/>
<feature type="chain" id="PRO_5005327787" description="C2 domain-containing protein" evidence="2">
    <location>
        <begin position="18"/>
        <end position="297"/>
    </location>
</feature>
<evidence type="ECO:0000313" key="5">
    <source>
        <dbReference type="WBParaSite" id="SSTP_0000604800.1"/>
    </source>
</evidence>
<dbReference type="AlphaFoldDB" id="A0A0K0E964"/>
<reference evidence="5" key="1">
    <citation type="submission" date="2015-08" db="UniProtKB">
        <authorList>
            <consortium name="WormBaseParasite"/>
        </authorList>
    </citation>
    <scope>IDENTIFICATION</scope>
</reference>
<keyword evidence="2" id="KW-0732">Signal</keyword>
<keyword evidence="1" id="KW-0472">Membrane</keyword>
<name>A0A0K0E964_STRER</name>
<accession>A0A0K0E964</accession>
<sequence>MYYIIIFFNIFISLTNSIEENHFWVVGEILSVQWKRGCLSSERCTNPRFQIVSEQSDIEEIQRIDFPLHSTSTKNIIFNNYFPNGTPESLLMSIKIIGIDPLYNIPLDCDKTSSIRTFTNSNVNHSSTTEKTPSLIEFEGKCFTAIIQLKKYDTICPWCSDEKVLDSLDNKTIPNTLALGQVQINQITFIIILGILLSIISLTSIALLFLFLRQRKEIKNKRKDITVCRYPQIPSTKIKIGITNDDDYETIDDKEKLTSVSVQRNSFYSSGYQSSQTSATSIRSNYGIPQDYGSNFI</sequence>
<dbReference type="PANTHER" id="PTHR38626">
    <property type="entry name" value="SKN-1 DEPENDENT ZYGOTIC TRANSCRIPT-RELATED"/>
    <property type="match status" value="1"/>
</dbReference>
<evidence type="ECO:0000256" key="1">
    <source>
        <dbReference type="SAM" id="Phobius"/>
    </source>
</evidence>
<dbReference type="WBParaSite" id="SSTP_0000604800.1">
    <property type="protein sequence ID" value="SSTP_0000604800.1"/>
    <property type="gene ID" value="SSTP_0000604800"/>
</dbReference>
<dbReference type="WBParaSite" id="TCONS_00001053.p1">
    <property type="protein sequence ID" value="TCONS_00001053.p1"/>
    <property type="gene ID" value="XLOC_000993"/>
</dbReference>
<dbReference type="InterPro" id="IPR040426">
    <property type="entry name" value="C05B5.4-like"/>
</dbReference>
<dbReference type="Pfam" id="PF25330">
    <property type="entry name" value="C2_nem"/>
    <property type="match status" value="1"/>
</dbReference>